<evidence type="ECO:0000256" key="10">
    <source>
        <dbReference type="RuleBase" id="RU368116"/>
    </source>
</evidence>
<evidence type="ECO:0000313" key="12">
    <source>
        <dbReference type="Proteomes" id="UP000887540"/>
    </source>
</evidence>
<dbReference type="GO" id="GO:0006144">
    <property type="term" value="P:purine nucleobase metabolic process"/>
    <property type="evidence" value="ECO:0007669"/>
    <property type="project" value="TreeGrafter"/>
</dbReference>
<dbReference type="PROSITE" id="PS00584">
    <property type="entry name" value="PFKB_KINASES_2"/>
    <property type="match status" value="1"/>
</dbReference>
<keyword evidence="12" id="KW-1185">Reference proteome</keyword>
<dbReference type="Gene3D" id="3.40.1190.20">
    <property type="match status" value="1"/>
</dbReference>
<evidence type="ECO:0000256" key="3">
    <source>
        <dbReference type="ARBA" id="ARBA00012119"/>
    </source>
</evidence>
<comment type="similarity">
    <text evidence="2 10">Belongs to the carbohydrate kinase PfkB family.</text>
</comment>
<keyword evidence="8 10" id="KW-0067">ATP-binding</keyword>
<dbReference type="Pfam" id="PF00294">
    <property type="entry name" value="PfkB"/>
    <property type="match status" value="1"/>
</dbReference>
<dbReference type="SUPFAM" id="SSF53613">
    <property type="entry name" value="Ribokinase-like"/>
    <property type="match status" value="1"/>
</dbReference>
<evidence type="ECO:0000256" key="6">
    <source>
        <dbReference type="ARBA" id="ARBA00022741"/>
    </source>
</evidence>
<dbReference type="AlphaFoldDB" id="A0A914D8U0"/>
<evidence type="ECO:0000256" key="7">
    <source>
        <dbReference type="ARBA" id="ARBA00022777"/>
    </source>
</evidence>
<dbReference type="PRINTS" id="PR00989">
    <property type="entry name" value="ADENOKINASE"/>
</dbReference>
<comment type="cofactor">
    <cofactor evidence="10">
        <name>Mg(2+)</name>
        <dbReference type="ChEBI" id="CHEBI:18420"/>
    </cofactor>
    <text evidence="10">Binds 3 Mg(2+) ions per subunit.</text>
</comment>
<reference evidence="13" key="1">
    <citation type="submission" date="2022-11" db="UniProtKB">
        <authorList>
            <consortium name="WormBaseParasite"/>
        </authorList>
    </citation>
    <scope>IDENTIFICATION</scope>
</reference>
<comment type="pathway">
    <text evidence="1 10">Purine metabolism; AMP biosynthesis via salvage pathway; AMP from adenosine: step 1/1.</text>
</comment>
<name>A0A914D8U0_9BILA</name>
<dbReference type="InterPro" id="IPR001805">
    <property type="entry name" value="Adenokinase"/>
</dbReference>
<proteinExistence type="inferred from homology"/>
<evidence type="ECO:0000256" key="9">
    <source>
        <dbReference type="PIRSR" id="PIRSR601805-1"/>
    </source>
</evidence>
<keyword evidence="7 10" id="KW-0418">Kinase</keyword>
<organism evidence="12 13">
    <name type="scientific">Acrobeloides nanus</name>
    <dbReference type="NCBI Taxonomy" id="290746"/>
    <lineage>
        <taxon>Eukaryota</taxon>
        <taxon>Metazoa</taxon>
        <taxon>Ecdysozoa</taxon>
        <taxon>Nematoda</taxon>
        <taxon>Chromadorea</taxon>
        <taxon>Rhabditida</taxon>
        <taxon>Tylenchina</taxon>
        <taxon>Cephalobomorpha</taxon>
        <taxon>Cephaloboidea</taxon>
        <taxon>Cephalobidae</taxon>
        <taxon>Acrobeloides</taxon>
    </lineage>
</organism>
<protein>
    <recommendedName>
        <fullName evidence="3 10">Adenosine kinase</fullName>
        <shortName evidence="10">AK</shortName>
        <ecNumber evidence="3 10">2.7.1.20</ecNumber>
    </recommendedName>
    <alternativeName>
        <fullName evidence="10">Adenosine 5'-phosphotransferase</fullName>
    </alternativeName>
</protein>
<comment type="function">
    <text evidence="10">ATP dependent phosphorylation of adenosine and other related nucleoside analogs to monophosphate derivatives.</text>
</comment>
<evidence type="ECO:0000256" key="2">
    <source>
        <dbReference type="ARBA" id="ARBA00010688"/>
    </source>
</evidence>
<comment type="catalytic activity">
    <reaction evidence="10">
        <text>adenosine + ATP = AMP + ADP + H(+)</text>
        <dbReference type="Rhea" id="RHEA:20824"/>
        <dbReference type="ChEBI" id="CHEBI:15378"/>
        <dbReference type="ChEBI" id="CHEBI:16335"/>
        <dbReference type="ChEBI" id="CHEBI:30616"/>
        <dbReference type="ChEBI" id="CHEBI:456215"/>
        <dbReference type="ChEBI" id="CHEBI:456216"/>
        <dbReference type="EC" id="2.7.1.20"/>
    </reaction>
</comment>
<feature type="domain" description="Carbohydrate kinase PfkB" evidence="11">
    <location>
        <begin position="27"/>
        <end position="358"/>
    </location>
</feature>
<dbReference type="PANTHER" id="PTHR45769:SF3">
    <property type="entry name" value="ADENOSINE KINASE"/>
    <property type="match status" value="1"/>
</dbReference>
<evidence type="ECO:0000259" key="11">
    <source>
        <dbReference type="Pfam" id="PF00294"/>
    </source>
</evidence>
<keyword evidence="5 10" id="KW-0660">Purine salvage</keyword>
<evidence type="ECO:0000256" key="1">
    <source>
        <dbReference type="ARBA" id="ARBA00004801"/>
    </source>
</evidence>
<dbReference type="InterPro" id="IPR002173">
    <property type="entry name" value="Carboh/pur_kinase_PfkB_CS"/>
</dbReference>
<feature type="active site" description="Proton acceptor" evidence="9">
    <location>
        <position position="319"/>
    </location>
</feature>
<dbReference type="InterPro" id="IPR011611">
    <property type="entry name" value="PfkB_dom"/>
</dbReference>
<keyword evidence="10" id="KW-0460">Magnesium</keyword>
<accession>A0A914D8U0</accession>
<dbReference type="GO" id="GO:0004001">
    <property type="term" value="F:adenosine kinase activity"/>
    <property type="evidence" value="ECO:0007669"/>
    <property type="project" value="UniProtKB-UniRule"/>
</dbReference>
<dbReference type="GO" id="GO:0005829">
    <property type="term" value="C:cytosol"/>
    <property type="evidence" value="ECO:0007669"/>
    <property type="project" value="TreeGrafter"/>
</dbReference>
<keyword evidence="10" id="KW-0539">Nucleus</keyword>
<dbReference type="Proteomes" id="UP000887540">
    <property type="component" value="Unplaced"/>
</dbReference>
<keyword evidence="4 10" id="KW-0808">Transferase</keyword>
<evidence type="ECO:0000256" key="5">
    <source>
        <dbReference type="ARBA" id="ARBA00022726"/>
    </source>
</evidence>
<dbReference type="GO" id="GO:0044209">
    <property type="term" value="P:AMP salvage"/>
    <property type="evidence" value="ECO:0007669"/>
    <property type="project" value="UniProtKB-UniRule"/>
</dbReference>
<comment type="subunit">
    <text evidence="10">Monomer.</text>
</comment>
<dbReference type="WBParaSite" id="ACRNAN_scaffold2122.g12338.t1">
    <property type="protein sequence ID" value="ACRNAN_scaffold2122.g12338.t1"/>
    <property type="gene ID" value="ACRNAN_scaffold2122.g12338"/>
</dbReference>
<dbReference type="PANTHER" id="PTHR45769">
    <property type="entry name" value="ADENOSINE KINASE"/>
    <property type="match status" value="1"/>
</dbReference>
<dbReference type="GO" id="GO:0005524">
    <property type="term" value="F:ATP binding"/>
    <property type="evidence" value="ECO:0007669"/>
    <property type="project" value="UniProtKB-UniRule"/>
</dbReference>
<dbReference type="InterPro" id="IPR029056">
    <property type="entry name" value="Ribokinase-like"/>
</dbReference>
<keyword evidence="6 10" id="KW-0547">Nucleotide-binding</keyword>
<sequence>MALSEGVLIGLGYPLLEIQVDAEKDFIEKYNLKENHLVEGEKIHLHMFNELAHIDGVKYIPGGDIQNSLRVFQWIIGSRKRALVIGSIGDDFFGRTLRKRATGSGLDVIYETNKWQKTGTLGVMFIENNRYLCLDYASGPIYGLEQLEKNETNSKIMKAQFFYVSGVLLTTTPETGVLLTTTPETVMKLAEHALITGKNFIMNFSSIIVPENHHSEVEIILPYVDILFVNKSEAQAYEYGADLKEIALDLANYEKINKNRARVVIILHDGYPLFIASEVIILHDGYPLFIASEGQLKNFSIDKEKLPSDEIVDTNGADDAFIGGFLAEYIRGKSLDDAIRCGCYAATIVLKNEGCTFPDHCAYK</sequence>
<evidence type="ECO:0000313" key="13">
    <source>
        <dbReference type="WBParaSite" id="ACRNAN_scaffold2122.g12338.t1"/>
    </source>
</evidence>
<dbReference type="GO" id="GO:0006166">
    <property type="term" value="P:purine ribonucleoside salvage"/>
    <property type="evidence" value="ECO:0007669"/>
    <property type="project" value="UniProtKB-KW"/>
</dbReference>
<evidence type="ECO:0000256" key="4">
    <source>
        <dbReference type="ARBA" id="ARBA00022679"/>
    </source>
</evidence>
<dbReference type="Gene3D" id="3.30.1110.10">
    <property type="match status" value="1"/>
</dbReference>
<dbReference type="CDD" id="cd01168">
    <property type="entry name" value="adenosine_kinase"/>
    <property type="match status" value="1"/>
</dbReference>
<dbReference type="EC" id="2.7.1.20" evidence="3 10"/>
<comment type="subcellular location">
    <subcellularLocation>
        <location evidence="10">Nucleus</location>
    </subcellularLocation>
</comment>
<evidence type="ECO:0000256" key="8">
    <source>
        <dbReference type="ARBA" id="ARBA00022840"/>
    </source>
</evidence>
<dbReference type="GO" id="GO:0005634">
    <property type="term" value="C:nucleus"/>
    <property type="evidence" value="ECO:0007669"/>
    <property type="project" value="UniProtKB-SubCell"/>
</dbReference>